<dbReference type="EMBL" id="CP003740">
    <property type="protein sequence ID" value="AGI68955.1"/>
    <property type="molecule type" value="Genomic_DNA"/>
</dbReference>
<dbReference type="InterPro" id="IPR036046">
    <property type="entry name" value="Acylphosphatase-like_dom_sf"/>
</dbReference>
<dbReference type="eggNOG" id="COG5001">
    <property type="taxonomic scope" value="Bacteria"/>
</dbReference>
<sequence length="158" mass="17629">MSVIKQLIYVSHTQDDMTLDGINSIIEISRYNNAGDDITGLLIYDKNLFFQVLEGDAEAVGRCYARICRDTRHGSPYIAWQGDVSKRSFPSWEMGYCKPSDLDKDDEHTVLALTDLIAKDVKSEGSDLLISVLVRVLFDGTKGRDLGDANTLNIKIPL</sequence>
<dbReference type="Pfam" id="PF04940">
    <property type="entry name" value="BLUF"/>
    <property type="match status" value="1"/>
</dbReference>
<reference evidence="2 3" key="1">
    <citation type="journal article" date="2013" name="PLoS ONE">
        <title>Poles Apart: Arctic and Antarctic Octadecabacter strains Share High Genome Plasticity and a New Type of Xanthorhodopsin.</title>
        <authorList>
            <person name="Vollmers J."/>
            <person name="Voget S."/>
            <person name="Dietrich S."/>
            <person name="Gollnow K."/>
            <person name="Smits M."/>
            <person name="Meyer K."/>
            <person name="Brinkhoff T."/>
            <person name="Simon M."/>
            <person name="Daniel R."/>
        </authorList>
    </citation>
    <scope>NUCLEOTIDE SEQUENCE [LARGE SCALE GENOMIC DNA]</scope>
    <source>
        <strain evidence="2 3">307</strain>
    </source>
</reference>
<proteinExistence type="predicted"/>
<dbReference type="OrthoDB" id="196105at2"/>
<dbReference type="GO" id="GO:0009882">
    <property type="term" value="F:blue light photoreceptor activity"/>
    <property type="evidence" value="ECO:0007669"/>
    <property type="project" value="InterPro"/>
</dbReference>
<dbReference type="SMART" id="SM01034">
    <property type="entry name" value="BLUF"/>
    <property type="match status" value="1"/>
</dbReference>
<organism evidence="2 3">
    <name type="scientific">Octadecabacter antarcticus 307</name>
    <dbReference type="NCBI Taxonomy" id="391626"/>
    <lineage>
        <taxon>Bacteria</taxon>
        <taxon>Pseudomonadati</taxon>
        <taxon>Pseudomonadota</taxon>
        <taxon>Alphaproteobacteria</taxon>
        <taxon>Rhodobacterales</taxon>
        <taxon>Roseobacteraceae</taxon>
        <taxon>Octadecabacter</taxon>
    </lineage>
</organism>
<protein>
    <recommendedName>
        <fullName evidence="1">BLUF domain-containing protein</fullName>
    </recommendedName>
</protein>
<dbReference type="KEGG" id="oat:OAN307_c34690"/>
<keyword evidence="3" id="KW-1185">Reference proteome</keyword>
<evidence type="ECO:0000313" key="3">
    <source>
        <dbReference type="Proteomes" id="UP000005307"/>
    </source>
</evidence>
<dbReference type="RefSeq" id="WP_015500925.1">
    <property type="nucleotide sequence ID" value="NC_020911.1"/>
</dbReference>
<dbReference type="Gene3D" id="3.30.70.100">
    <property type="match status" value="1"/>
</dbReference>
<dbReference type="SUPFAM" id="SSF54975">
    <property type="entry name" value="Acylphosphatase/BLUF domain-like"/>
    <property type="match status" value="1"/>
</dbReference>
<dbReference type="InterPro" id="IPR007024">
    <property type="entry name" value="BLUF_domain"/>
</dbReference>
<name>M9RGN7_9RHOB</name>
<dbReference type="GO" id="GO:0071949">
    <property type="term" value="F:FAD binding"/>
    <property type="evidence" value="ECO:0007669"/>
    <property type="project" value="InterPro"/>
</dbReference>
<feature type="domain" description="BLUF" evidence="1">
    <location>
        <begin position="4"/>
        <end position="95"/>
    </location>
</feature>
<gene>
    <name evidence="2" type="ORF">OAN307_c34690</name>
</gene>
<dbReference type="HOGENOM" id="CLU_097099_2_1_5"/>
<evidence type="ECO:0000313" key="2">
    <source>
        <dbReference type="EMBL" id="AGI68955.1"/>
    </source>
</evidence>
<accession>M9RGN7</accession>
<evidence type="ECO:0000259" key="1">
    <source>
        <dbReference type="PROSITE" id="PS50925"/>
    </source>
</evidence>
<dbReference type="STRING" id="391626.OAN307_c34690"/>
<dbReference type="PROSITE" id="PS50925">
    <property type="entry name" value="BLUF"/>
    <property type="match status" value="1"/>
</dbReference>
<dbReference type="Proteomes" id="UP000005307">
    <property type="component" value="Chromosome"/>
</dbReference>
<dbReference type="AlphaFoldDB" id="M9RGN7"/>